<proteinExistence type="predicted"/>
<dbReference type="InterPro" id="IPR018766">
    <property type="entry name" value="Zinicin_2"/>
</dbReference>
<evidence type="ECO:0000256" key="1">
    <source>
        <dbReference type="SAM" id="MobiDB-lite"/>
    </source>
</evidence>
<name>A0A552WKC9_9MICO</name>
<keyword evidence="2" id="KW-0482">Metalloprotease</keyword>
<feature type="compositionally biased region" description="Gly residues" evidence="1">
    <location>
        <begin position="483"/>
        <end position="498"/>
    </location>
</feature>
<dbReference type="AlphaFoldDB" id="A0A552WKC9"/>
<dbReference type="NCBIfam" id="TIGR03624">
    <property type="entry name" value="putative hydrolase"/>
    <property type="match status" value="1"/>
</dbReference>
<dbReference type="GO" id="GO:0006508">
    <property type="term" value="P:proteolysis"/>
    <property type="evidence" value="ECO:0007669"/>
    <property type="project" value="UniProtKB-KW"/>
</dbReference>
<gene>
    <name evidence="2" type="ORF">FJ693_18555</name>
</gene>
<organism evidence="2 3">
    <name type="scientific">Georgenia yuyongxinii</name>
    <dbReference type="NCBI Taxonomy" id="2589797"/>
    <lineage>
        <taxon>Bacteria</taxon>
        <taxon>Bacillati</taxon>
        <taxon>Actinomycetota</taxon>
        <taxon>Actinomycetes</taxon>
        <taxon>Micrococcales</taxon>
        <taxon>Bogoriellaceae</taxon>
        <taxon>Georgenia</taxon>
    </lineage>
</organism>
<dbReference type="Gene3D" id="1.20.150.30">
    <property type="entry name" value="Zincin-like metallopeptidase, N-terminal domain"/>
    <property type="match status" value="1"/>
</dbReference>
<dbReference type="Proteomes" id="UP000318693">
    <property type="component" value="Unassembled WGS sequence"/>
</dbReference>
<protein>
    <submittedName>
        <fullName evidence="2">Zinc-dependent metalloprotease</fullName>
    </submittedName>
</protein>
<feature type="region of interest" description="Disordered" evidence="1">
    <location>
        <begin position="461"/>
        <end position="514"/>
    </location>
</feature>
<reference evidence="2 3" key="1">
    <citation type="submission" date="2019-07" db="EMBL/GenBank/DDBJ databases">
        <title>Georgenia wutianyii sp. nov. and Georgenia *** sp. nov. isolated from plateau pika (Ochotona curzoniae) in the Qinghai-Tibet plateau of China.</title>
        <authorList>
            <person name="Tian Z."/>
        </authorList>
    </citation>
    <scope>NUCLEOTIDE SEQUENCE [LARGE SCALE GENOMIC DNA]</scope>
    <source>
        <strain evidence="2 3">Z446</strain>
    </source>
</reference>
<evidence type="ECO:0000313" key="2">
    <source>
        <dbReference type="EMBL" id="TRW43221.1"/>
    </source>
</evidence>
<dbReference type="PANTHER" id="PTHR39420:SF2">
    <property type="entry name" value="HYDROLASE"/>
    <property type="match status" value="1"/>
</dbReference>
<dbReference type="EMBL" id="VJXR01000095">
    <property type="protein sequence ID" value="TRW43221.1"/>
    <property type="molecule type" value="Genomic_DNA"/>
</dbReference>
<feature type="compositionally biased region" description="Basic and acidic residues" evidence="1">
    <location>
        <begin position="499"/>
        <end position="514"/>
    </location>
</feature>
<dbReference type="InterPro" id="IPR042271">
    <property type="entry name" value="Zinicin_2_N"/>
</dbReference>
<sequence>MSQDPARPEGGEQNSWEELLRSMMGPEAAEEAMRAMRASGLDPEAMSRAAGLPTDRNQLMMMLSQMQQLLSSGGGGPVNWSLAQNLARQTAHTGGDPSVTAAEAEQVRSALTVADLWLDAATELAPAGGRQEAWSRADWVERTLPTWKRLSEPVAASVAQALADTIAAQSEHMPPEMQALAQQMGAAEGMLRQLGGAVFGMQLGQAVGTLAREAFGPADTGLPLVEQPVSALVPANVAAFTEGLDAPAEEVRLFLAVREVAHARLFAHVPWLRAHLLGIVASYAGEITIDTEAMEEAVRGIDPTNPEQLREAFSGGVFALEQSPAQKAALVRLETALALVEGWVEEVTAQAVAPHLPHAVPLREMLRRRRATGGPAEQTFATLVGLELRPRRLREAATLWARLGEARGVETRDRLWSHPDLMPTPEELDNPDGFVASRQAARAAEEDVDAALAALLDGTLADEAGQSPHDPAPGASPSPGSGSPAGGSGGSSGSGGEPGGDRTEDAPDDDAPRG</sequence>
<accession>A0A552WKC9</accession>
<dbReference type="RefSeq" id="WP_143419925.1">
    <property type="nucleotide sequence ID" value="NZ_VJXR01000095.1"/>
</dbReference>
<dbReference type="PANTHER" id="PTHR39420">
    <property type="match status" value="1"/>
</dbReference>
<dbReference type="Pfam" id="PF10103">
    <property type="entry name" value="Zincin_2"/>
    <property type="match status" value="1"/>
</dbReference>
<dbReference type="SUPFAM" id="SSF55486">
    <property type="entry name" value="Metalloproteases ('zincins'), catalytic domain"/>
    <property type="match status" value="1"/>
</dbReference>
<keyword evidence="2" id="KW-0645">Protease</keyword>
<keyword evidence="2" id="KW-0378">Hydrolase</keyword>
<dbReference type="GO" id="GO:0008237">
    <property type="term" value="F:metallopeptidase activity"/>
    <property type="evidence" value="ECO:0007669"/>
    <property type="project" value="UniProtKB-KW"/>
</dbReference>
<comment type="caution">
    <text evidence="2">The sequence shown here is derived from an EMBL/GenBank/DDBJ whole genome shotgun (WGS) entry which is preliminary data.</text>
</comment>
<evidence type="ECO:0000313" key="3">
    <source>
        <dbReference type="Proteomes" id="UP000318693"/>
    </source>
</evidence>
<keyword evidence="3" id="KW-1185">Reference proteome</keyword>